<organism evidence="1 2">
    <name type="scientific">Rhodococcus wratislaviensis NBRC 100605</name>
    <dbReference type="NCBI Taxonomy" id="1219028"/>
    <lineage>
        <taxon>Bacteria</taxon>
        <taxon>Bacillati</taxon>
        <taxon>Actinomycetota</taxon>
        <taxon>Actinomycetes</taxon>
        <taxon>Mycobacteriales</taxon>
        <taxon>Nocardiaceae</taxon>
        <taxon>Rhodococcus</taxon>
    </lineage>
</organism>
<reference evidence="1 2" key="1">
    <citation type="submission" date="2014-02" db="EMBL/GenBank/DDBJ databases">
        <title>Whole genome shotgun sequence of Rhodococcus wratislaviensis NBRC 100605.</title>
        <authorList>
            <person name="Hosoyama A."/>
            <person name="Tsuchikane K."/>
            <person name="Yoshida I."/>
            <person name="Ohji S."/>
            <person name="Ichikawa N."/>
            <person name="Yamazoe A."/>
            <person name="Fujita N."/>
        </authorList>
    </citation>
    <scope>NUCLEOTIDE SEQUENCE [LARGE SCALE GENOMIC DNA]</scope>
    <source>
        <strain evidence="1 2">NBRC 100605</strain>
    </source>
</reference>
<dbReference type="Proteomes" id="UP000019491">
    <property type="component" value="Unassembled WGS sequence"/>
</dbReference>
<name>X0R6C2_RHOWR</name>
<proteinExistence type="predicted"/>
<gene>
    <name evidence="1" type="ORF">RW1_031_00540</name>
</gene>
<protein>
    <submittedName>
        <fullName evidence="1">Uncharacterized protein</fullName>
    </submittedName>
</protein>
<keyword evidence="2" id="KW-1185">Reference proteome</keyword>
<accession>X0R6C2</accession>
<comment type="caution">
    <text evidence="1">The sequence shown here is derived from an EMBL/GenBank/DDBJ whole genome shotgun (WGS) entry which is preliminary data.</text>
</comment>
<dbReference type="AlphaFoldDB" id="X0R6C2"/>
<dbReference type="EMBL" id="BAWF01000031">
    <property type="protein sequence ID" value="GAF46470.1"/>
    <property type="molecule type" value="Genomic_DNA"/>
</dbReference>
<sequence length="60" mass="6318">MCLAGLAVTTGTSEVFGSKSVAQASCRLGEPTKRRHGVCLFAEFAHGSPGTPAREPQVWE</sequence>
<evidence type="ECO:0000313" key="1">
    <source>
        <dbReference type="EMBL" id="GAF46470.1"/>
    </source>
</evidence>
<evidence type="ECO:0000313" key="2">
    <source>
        <dbReference type="Proteomes" id="UP000019491"/>
    </source>
</evidence>